<dbReference type="GO" id="GO:0003729">
    <property type="term" value="F:mRNA binding"/>
    <property type="evidence" value="ECO:0007669"/>
    <property type="project" value="TreeGrafter"/>
</dbReference>
<feature type="compositionally biased region" description="Polar residues" evidence="1">
    <location>
        <begin position="404"/>
        <end position="418"/>
    </location>
</feature>
<feature type="region of interest" description="Disordered" evidence="1">
    <location>
        <begin position="1"/>
        <end position="56"/>
    </location>
</feature>
<dbReference type="InterPro" id="IPR045117">
    <property type="entry name" value="ATXN2-like"/>
</dbReference>
<evidence type="ECO:0000259" key="2">
    <source>
        <dbReference type="PROSITE" id="PS52002"/>
    </source>
</evidence>
<evidence type="ECO:0000313" key="4">
    <source>
        <dbReference type="Proteomes" id="UP001165190"/>
    </source>
</evidence>
<dbReference type="InterPro" id="IPR047575">
    <property type="entry name" value="Sm"/>
</dbReference>
<comment type="caution">
    <text evidence="3">The sequence shown here is derived from an EMBL/GenBank/DDBJ whole genome shotgun (WGS) entry which is preliminary data.</text>
</comment>
<sequence>MNAQQAMLPKSSANGFGHRRGDREVGARVESKVQSGKSNQGRTQTSGEMAGGRTGVYESSSRDRLVYLTTCLIGHPVEVHVKNGSIYTGIFHATDAENDFGIILKMARLIKDSSLRGDKPITQLVSKAPSKILIVPAKEFVQVIAKDVAITRDGFASELQHEKHQELLIDSAITQSHHVEVERVLEPWVPGEDDPQRPELENVFDSPWNRNWDQFETNQKLFGVRSTFNEELYTTKLERGPQMREYEREAMRIAREIEGEETQDLHLAEERGFDLHGNFDIDEEMRFSSVQRGRGFDDSGYEEEEDVMLDSHNIETFGDSSDSSSRRPADLTSLQGTVEVRIPSSSSLVDTSSLETIATKQLASELPSKSFPMSDNESRIQNDFLGEYKGSSDAKEFAEKQSPSEDLQLSNPVDSRSLLNDKIDASDKAGPCEKPSSSELSGGTASSKVTGETHSANSRGRPGSSASSNSGCVVAVSAPSGPGLSPSSSMGSLSSEKSTLNPHAKEFKLNPNAKSFTPSQTPVRPPSPVSDGSFYYQAQMSPVPRMHMPVSYGIGSSFPGHQPVIYNPQVAPTQSPQPYHPNGPQYGQQMLLGQRQQVVYYQPEMQQYKGRHY</sequence>
<evidence type="ECO:0000256" key="1">
    <source>
        <dbReference type="SAM" id="MobiDB-lite"/>
    </source>
</evidence>
<feature type="compositionally biased region" description="Polar residues" evidence="1">
    <location>
        <begin position="512"/>
        <end position="522"/>
    </location>
</feature>
<dbReference type="Gene3D" id="2.30.30.100">
    <property type="match status" value="1"/>
</dbReference>
<keyword evidence="4" id="KW-1185">Reference proteome</keyword>
<dbReference type="EMBL" id="BSYR01000025">
    <property type="protein sequence ID" value="GMI93666.1"/>
    <property type="molecule type" value="Genomic_DNA"/>
</dbReference>
<feature type="domain" description="Sm" evidence="2">
    <location>
        <begin position="64"/>
        <end position="129"/>
    </location>
</feature>
<dbReference type="Proteomes" id="UP001165190">
    <property type="component" value="Unassembled WGS sequence"/>
</dbReference>
<dbReference type="PANTHER" id="PTHR12854:SF7">
    <property type="entry name" value="ATAXIN-2 HOMOLOG"/>
    <property type="match status" value="1"/>
</dbReference>
<reference evidence="3" key="1">
    <citation type="submission" date="2023-05" db="EMBL/GenBank/DDBJ databases">
        <title>Genome and transcriptome analyses reveal genes involved in the formation of fine ridges on petal epidermal cells in Hibiscus trionum.</title>
        <authorList>
            <person name="Koshimizu S."/>
            <person name="Masuda S."/>
            <person name="Ishii T."/>
            <person name="Shirasu K."/>
            <person name="Hoshino A."/>
            <person name="Arita M."/>
        </authorList>
    </citation>
    <scope>NUCLEOTIDE SEQUENCE</scope>
    <source>
        <strain evidence="3">Hamamatsu line</strain>
    </source>
</reference>
<dbReference type="Pfam" id="PF14438">
    <property type="entry name" value="SM-ATX"/>
    <property type="match status" value="1"/>
</dbReference>
<dbReference type="OrthoDB" id="2275718at2759"/>
<evidence type="ECO:0000313" key="3">
    <source>
        <dbReference type="EMBL" id="GMI93666.1"/>
    </source>
</evidence>
<feature type="compositionally biased region" description="Polar residues" evidence="1">
    <location>
        <begin position="32"/>
        <end position="47"/>
    </location>
</feature>
<name>A0A9W7MAP7_HIBTR</name>
<feature type="compositionally biased region" description="Basic and acidic residues" evidence="1">
    <location>
        <begin position="390"/>
        <end position="403"/>
    </location>
</feature>
<dbReference type="Pfam" id="PF06741">
    <property type="entry name" value="LsmAD"/>
    <property type="match status" value="1"/>
</dbReference>
<feature type="compositionally biased region" description="Basic and acidic residues" evidence="1">
    <location>
        <begin position="19"/>
        <end position="31"/>
    </location>
</feature>
<feature type="compositionally biased region" description="Polar residues" evidence="1">
    <location>
        <begin position="448"/>
        <end position="471"/>
    </location>
</feature>
<accession>A0A9W7MAP7</accession>
<dbReference type="PROSITE" id="PS52002">
    <property type="entry name" value="SM"/>
    <property type="match status" value="1"/>
</dbReference>
<organism evidence="3 4">
    <name type="scientific">Hibiscus trionum</name>
    <name type="common">Flower of an hour</name>
    <dbReference type="NCBI Taxonomy" id="183268"/>
    <lineage>
        <taxon>Eukaryota</taxon>
        <taxon>Viridiplantae</taxon>
        <taxon>Streptophyta</taxon>
        <taxon>Embryophyta</taxon>
        <taxon>Tracheophyta</taxon>
        <taxon>Spermatophyta</taxon>
        <taxon>Magnoliopsida</taxon>
        <taxon>eudicotyledons</taxon>
        <taxon>Gunneridae</taxon>
        <taxon>Pentapetalae</taxon>
        <taxon>rosids</taxon>
        <taxon>malvids</taxon>
        <taxon>Malvales</taxon>
        <taxon>Malvaceae</taxon>
        <taxon>Malvoideae</taxon>
        <taxon>Hibiscus</taxon>
    </lineage>
</organism>
<dbReference type="InterPro" id="IPR009604">
    <property type="entry name" value="LsmAD_domain"/>
</dbReference>
<dbReference type="GO" id="GO:0034063">
    <property type="term" value="P:stress granule assembly"/>
    <property type="evidence" value="ECO:0007669"/>
    <property type="project" value="TreeGrafter"/>
</dbReference>
<feature type="compositionally biased region" description="Low complexity" evidence="1">
    <location>
        <begin position="477"/>
        <end position="500"/>
    </location>
</feature>
<proteinExistence type="predicted"/>
<feature type="compositionally biased region" description="Basic and acidic residues" evidence="1">
    <location>
        <begin position="419"/>
        <end position="431"/>
    </location>
</feature>
<gene>
    <name evidence="3" type="ORF">HRI_003035900</name>
</gene>
<dbReference type="InterPro" id="IPR025852">
    <property type="entry name" value="SM_dom_ATX"/>
</dbReference>
<dbReference type="PANTHER" id="PTHR12854">
    <property type="entry name" value="ATAXIN 2-RELATED"/>
    <property type="match status" value="1"/>
</dbReference>
<feature type="compositionally biased region" description="Polar residues" evidence="1">
    <location>
        <begin position="371"/>
        <end position="381"/>
    </location>
</feature>
<dbReference type="GO" id="GO:0010494">
    <property type="term" value="C:cytoplasmic stress granule"/>
    <property type="evidence" value="ECO:0007669"/>
    <property type="project" value="TreeGrafter"/>
</dbReference>
<dbReference type="AlphaFoldDB" id="A0A9W7MAP7"/>
<protein>
    <submittedName>
        <fullName evidence="3">CTC-interacting domain 4</fullName>
    </submittedName>
</protein>
<feature type="compositionally biased region" description="Low complexity" evidence="1">
    <location>
        <begin position="437"/>
        <end position="447"/>
    </location>
</feature>
<feature type="region of interest" description="Disordered" evidence="1">
    <location>
        <begin position="368"/>
        <end position="530"/>
    </location>
</feature>
<dbReference type="SMART" id="SM01272">
    <property type="entry name" value="LsmAD"/>
    <property type="match status" value="1"/>
</dbReference>